<dbReference type="STRING" id="74649.A0A2P6QYU5"/>
<dbReference type="GO" id="GO:0003700">
    <property type="term" value="F:DNA-binding transcription factor activity"/>
    <property type="evidence" value="ECO:0007669"/>
    <property type="project" value="TreeGrafter"/>
</dbReference>
<accession>A0A2P6QYU5</accession>
<comment type="caution">
    <text evidence="3">The sequence shown here is derived from an EMBL/GenBank/DDBJ whole genome shotgun (WGS) entry which is preliminary data.</text>
</comment>
<evidence type="ECO:0000256" key="1">
    <source>
        <dbReference type="PROSITE-ProRule" id="PRU00042"/>
    </source>
</evidence>
<dbReference type="GO" id="GO:0000976">
    <property type="term" value="F:transcription cis-regulatory region binding"/>
    <property type="evidence" value="ECO:0007669"/>
    <property type="project" value="TreeGrafter"/>
</dbReference>
<dbReference type="AlphaFoldDB" id="A0A2P6QYU5"/>
<dbReference type="InterPro" id="IPR036236">
    <property type="entry name" value="Znf_C2H2_sf"/>
</dbReference>
<dbReference type="OrthoDB" id="772256at2759"/>
<dbReference type="InterPro" id="IPR013087">
    <property type="entry name" value="Znf_C2H2_type"/>
</dbReference>
<name>A0A2P6QYU5_ROSCH</name>
<dbReference type="InterPro" id="IPR044299">
    <property type="entry name" value="GIS3/ZFP5/ZFP6"/>
</dbReference>
<dbReference type="OMA" id="CGREFEN"/>
<keyword evidence="1" id="KW-0863">Zinc-finger</keyword>
<dbReference type="PROSITE" id="PS50157">
    <property type="entry name" value="ZINC_FINGER_C2H2_2"/>
    <property type="match status" value="1"/>
</dbReference>
<reference evidence="3 4" key="1">
    <citation type="journal article" date="2018" name="Nat. Genet.">
        <title>The Rosa genome provides new insights in the design of modern roses.</title>
        <authorList>
            <person name="Bendahmane M."/>
        </authorList>
    </citation>
    <scope>NUCLEOTIDE SEQUENCE [LARGE SCALE GENOMIC DNA]</scope>
    <source>
        <strain evidence="4">cv. Old Blush</strain>
    </source>
</reference>
<dbReference type="Gene3D" id="3.30.160.60">
    <property type="entry name" value="Classic Zinc Finger"/>
    <property type="match status" value="1"/>
</dbReference>
<dbReference type="GO" id="GO:0010090">
    <property type="term" value="P:trichome morphogenesis"/>
    <property type="evidence" value="ECO:0007669"/>
    <property type="project" value="InterPro"/>
</dbReference>
<dbReference type="PANTHER" id="PTHR46353:SF23">
    <property type="entry name" value="C2H2 ZINC FINGER-CONTAINING PROTEIN-RELATED"/>
    <property type="match status" value="1"/>
</dbReference>
<dbReference type="GO" id="GO:0009736">
    <property type="term" value="P:cytokinin-activated signaling pathway"/>
    <property type="evidence" value="ECO:0007669"/>
    <property type="project" value="TreeGrafter"/>
</dbReference>
<dbReference type="GO" id="GO:0008270">
    <property type="term" value="F:zinc ion binding"/>
    <property type="evidence" value="ECO:0007669"/>
    <property type="project" value="UniProtKB-KW"/>
</dbReference>
<dbReference type="GO" id="GO:0009740">
    <property type="term" value="P:gibberellic acid mediated signaling pathway"/>
    <property type="evidence" value="ECO:0007669"/>
    <property type="project" value="TreeGrafter"/>
</dbReference>
<proteinExistence type="predicted"/>
<protein>
    <submittedName>
        <fullName evidence="3">Putative transcription factor C2H2 family</fullName>
    </submittedName>
</protein>
<dbReference type="SUPFAM" id="SSF57667">
    <property type="entry name" value="beta-beta-alpha zinc fingers"/>
    <property type="match status" value="1"/>
</dbReference>
<dbReference type="Proteomes" id="UP000238479">
    <property type="component" value="Chromosome 4"/>
</dbReference>
<evidence type="ECO:0000313" key="4">
    <source>
        <dbReference type="Proteomes" id="UP000238479"/>
    </source>
</evidence>
<dbReference type="PANTHER" id="PTHR46353">
    <property type="entry name" value="ZINC FINGER PROTEIN 5"/>
    <property type="match status" value="1"/>
</dbReference>
<dbReference type="Gramene" id="PRQ39357">
    <property type="protein sequence ID" value="PRQ39357"/>
    <property type="gene ID" value="RchiOBHm_Chr4g0424291"/>
</dbReference>
<dbReference type="EMBL" id="PDCK01000042">
    <property type="protein sequence ID" value="PRQ39357.1"/>
    <property type="molecule type" value="Genomic_DNA"/>
</dbReference>
<organism evidence="3 4">
    <name type="scientific">Rosa chinensis</name>
    <name type="common">China rose</name>
    <dbReference type="NCBI Taxonomy" id="74649"/>
    <lineage>
        <taxon>Eukaryota</taxon>
        <taxon>Viridiplantae</taxon>
        <taxon>Streptophyta</taxon>
        <taxon>Embryophyta</taxon>
        <taxon>Tracheophyta</taxon>
        <taxon>Spermatophyta</taxon>
        <taxon>Magnoliopsida</taxon>
        <taxon>eudicotyledons</taxon>
        <taxon>Gunneridae</taxon>
        <taxon>Pentapetalae</taxon>
        <taxon>rosids</taxon>
        <taxon>fabids</taxon>
        <taxon>Rosales</taxon>
        <taxon>Rosaceae</taxon>
        <taxon>Rosoideae</taxon>
        <taxon>Rosoideae incertae sedis</taxon>
        <taxon>Rosa</taxon>
    </lineage>
</organism>
<feature type="domain" description="C2H2-type" evidence="2">
    <location>
        <begin position="41"/>
        <end position="68"/>
    </location>
</feature>
<evidence type="ECO:0000259" key="2">
    <source>
        <dbReference type="PROSITE" id="PS50157"/>
    </source>
</evidence>
<evidence type="ECO:0000313" key="3">
    <source>
        <dbReference type="EMBL" id="PRQ39357.1"/>
    </source>
</evidence>
<keyword evidence="1" id="KW-0479">Metal-binding</keyword>
<sequence length="157" mass="17269">MSESAADPNTKPSSSALKLFGFSLTAHPCENGVAVTKSKKFECHYCGREFENSQALGGHQNAHKRERKVARMAMLENGEDYQHQPYQHLPPPQRSELFPTGVRYSIINPIFVTTSGQSTTTTINYIGNGGANVGTGSVLLPKDYEGNDEVIDLRLRL</sequence>
<dbReference type="PROSITE" id="PS00028">
    <property type="entry name" value="ZINC_FINGER_C2H2_1"/>
    <property type="match status" value="1"/>
</dbReference>
<dbReference type="GO" id="GO:0005634">
    <property type="term" value="C:nucleus"/>
    <property type="evidence" value="ECO:0007669"/>
    <property type="project" value="TreeGrafter"/>
</dbReference>
<gene>
    <name evidence="3" type="ORF">RchiOBHm_Chr4g0424291</name>
</gene>
<keyword evidence="4" id="KW-1185">Reference proteome</keyword>
<keyword evidence="1" id="KW-0862">Zinc</keyword>
<dbReference type="Pfam" id="PF13912">
    <property type="entry name" value="zf-C2H2_6"/>
    <property type="match status" value="1"/>
</dbReference>